<sequence length="793" mass="89342">MKSKANGTSTVSSSSGAVDLHLQNIETDEAATNEWEAAEEDSFWVLMCLLKDYHLGGLYDTKSSFLQQYVDHFDTLFRRFLPRLYHHLAFNLDPKLEAVLFAVDWFTTIFTYSLRMDAVFVVWDCFLAARLDEAMYVSGLALLYSIADNHALSSNFGEAIVEFRSFVREVSGRDIRRYLKKVVERLVPSTLMPPGHSTLVRIERQIADPNNPYTTAHYRATELIQAVQLGKVDIVEMEVKKYAFPPRMLEHALFRATFLGFANVVDTLVAVAGTDPNCRSTFKSVRRSGSFSNDRERENTIDNDTTSVAITPLHICALLGHPTVARVLLARGANPKTVTRAQPLIRYFCRGTGYSKGFTPLELAEAVTASVNRNNKNAAFSTAKSAVELVLFGDVCVCCGVLLKRDANDPSNTFLASIFNPSPVQARQRAIEEGVGTHIENKLPFCKACYIRDKKLGLQKLPLNDNGNNGDAYRIGSWQPYRPVQLDQALGPLAWHCRHCKIVLTGNPQSKLHEGVTCKRCFFSYCRVCAYTFRILRSRGNKNYVRVCQNCHHVLRSCPCINPAKEVPETVTLEGGSVEKVAVTEKKKGKPKNVKLNDYMVFCIHVPYDYACRLANAKSGEDGAHCECYQCMHRKYVLHEPIERARIARYADSKTSIATTAEQQAHTKIRRPVLLNEAQASLRGYGVPSNIQGQKKLKDRSGILYCISETYSLLTKHIEEAIAKPSQANGHSEKKGSHQDASSSFRDYETELREFYKQWNPSKLNQVEVLLKKFRGKEKQLLDSLKKSYGIYE</sequence>
<dbReference type="SUPFAM" id="SSF48403">
    <property type="entry name" value="Ankyrin repeat"/>
    <property type="match status" value="1"/>
</dbReference>
<dbReference type="GO" id="GO:0031267">
    <property type="term" value="F:small GTPase binding"/>
    <property type="evidence" value="ECO:0007669"/>
    <property type="project" value="TreeGrafter"/>
</dbReference>
<dbReference type="InterPro" id="IPR036770">
    <property type="entry name" value="Ankyrin_rpt-contain_sf"/>
</dbReference>
<proteinExistence type="predicted"/>
<dbReference type="Gene3D" id="1.25.40.20">
    <property type="entry name" value="Ankyrin repeat-containing domain"/>
    <property type="match status" value="1"/>
</dbReference>
<dbReference type="EMBL" id="HBIN01009158">
    <property type="protein sequence ID" value="CAE0436555.1"/>
    <property type="molecule type" value="Transcribed_RNA"/>
</dbReference>
<dbReference type="GO" id="GO:0005096">
    <property type="term" value="F:GTPase activator activity"/>
    <property type="evidence" value="ECO:0007669"/>
    <property type="project" value="TreeGrafter"/>
</dbReference>
<dbReference type="InterPro" id="IPR050302">
    <property type="entry name" value="Rab_GAP_TBC_domain"/>
</dbReference>
<dbReference type="PANTHER" id="PTHR47219:SF9">
    <property type="entry name" value="GTPASE ACTIVATING PROTEIN AND CENTROSOME-ASSOCIATED, ISOFORM B"/>
    <property type="match status" value="1"/>
</dbReference>
<organism evidence="4">
    <name type="scientific">Aplanochytrium stocchinoi</name>
    <dbReference type="NCBI Taxonomy" id="215587"/>
    <lineage>
        <taxon>Eukaryota</taxon>
        <taxon>Sar</taxon>
        <taxon>Stramenopiles</taxon>
        <taxon>Bigyra</taxon>
        <taxon>Labyrinthulomycetes</taxon>
        <taxon>Thraustochytrida</taxon>
        <taxon>Thraustochytriidae</taxon>
        <taxon>Aplanochytrium</taxon>
    </lineage>
</organism>
<dbReference type="PROSITE" id="PS50086">
    <property type="entry name" value="TBC_RABGAP"/>
    <property type="match status" value="1"/>
</dbReference>
<feature type="repeat" description="ANK" evidence="1">
    <location>
        <begin position="308"/>
        <end position="340"/>
    </location>
</feature>
<dbReference type="Pfam" id="PF00566">
    <property type="entry name" value="RabGAP-TBC"/>
    <property type="match status" value="1"/>
</dbReference>
<dbReference type="PROSITE" id="PS50088">
    <property type="entry name" value="ANK_REPEAT"/>
    <property type="match status" value="1"/>
</dbReference>
<evidence type="ECO:0000259" key="3">
    <source>
        <dbReference type="PROSITE" id="PS50086"/>
    </source>
</evidence>
<gene>
    <name evidence="4" type="ORF">ASTO00021_LOCUS6813</name>
</gene>
<dbReference type="PROSITE" id="PS50297">
    <property type="entry name" value="ANK_REP_REGION"/>
    <property type="match status" value="1"/>
</dbReference>
<dbReference type="InterPro" id="IPR002110">
    <property type="entry name" value="Ankyrin_rpt"/>
</dbReference>
<accession>A0A7S3PGZ3</accession>
<dbReference type="PANTHER" id="PTHR47219">
    <property type="entry name" value="RAB GTPASE-ACTIVATING PROTEIN 1-LIKE"/>
    <property type="match status" value="1"/>
</dbReference>
<reference evidence="4" key="1">
    <citation type="submission" date="2021-01" db="EMBL/GenBank/DDBJ databases">
        <authorList>
            <person name="Corre E."/>
            <person name="Pelletier E."/>
            <person name="Niang G."/>
            <person name="Scheremetjew M."/>
            <person name="Finn R."/>
            <person name="Kale V."/>
            <person name="Holt S."/>
            <person name="Cochrane G."/>
            <person name="Meng A."/>
            <person name="Brown T."/>
            <person name="Cohen L."/>
        </authorList>
    </citation>
    <scope>NUCLEOTIDE SEQUENCE</scope>
    <source>
        <strain evidence="4">GSBS06</strain>
    </source>
</reference>
<evidence type="ECO:0000256" key="1">
    <source>
        <dbReference type="PROSITE-ProRule" id="PRU00023"/>
    </source>
</evidence>
<evidence type="ECO:0000256" key="2">
    <source>
        <dbReference type="SAM" id="MobiDB-lite"/>
    </source>
</evidence>
<evidence type="ECO:0000313" key="4">
    <source>
        <dbReference type="EMBL" id="CAE0436555.1"/>
    </source>
</evidence>
<dbReference type="Gene3D" id="1.10.472.80">
    <property type="entry name" value="Ypt/Rab-GAP domain of gyp1p, domain 3"/>
    <property type="match status" value="1"/>
</dbReference>
<name>A0A7S3PGZ3_9STRA</name>
<dbReference type="AlphaFoldDB" id="A0A7S3PGZ3"/>
<dbReference type="Pfam" id="PF00023">
    <property type="entry name" value="Ank"/>
    <property type="match status" value="1"/>
</dbReference>
<dbReference type="InterPro" id="IPR000195">
    <property type="entry name" value="Rab-GAP-TBC_dom"/>
</dbReference>
<dbReference type="InterPro" id="IPR035969">
    <property type="entry name" value="Rab-GAP_TBC_sf"/>
</dbReference>
<feature type="domain" description="Rab-GAP TBC" evidence="3">
    <location>
        <begin position="1"/>
        <end position="130"/>
    </location>
</feature>
<feature type="region of interest" description="Disordered" evidence="2">
    <location>
        <begin position="724"/>
        <end position="743"/>
    </location>
</feature>
<dbReference type="CDD" id="cd00065">
    <property type="entry name" value="FYVE_like_SF"/>
    <property type="match status" value="1"/>
</dbReference>
<protein>
    <recommendedName>
        <fullName evidence="3">Rab-GAP TBC domain-containing protein</fullName>
    </recommendedName>
</protein>
<keyword evidence="1" id="KW-0040">ANK repeat</keyword>
<dbReference type="SUPFAM" id="SSF47923">
    <property type="entry name" value="Ypt/Rab-GAP domain of gyp1p"/>
    <property type="match status" value="1"/>
</dbReference>